<comment type="caution">
    <text evidence="2">The sequence shown here is derived from an EMBL/GenBank/DDBJ whole genome shotgun (WGS) entry which is preliminary data.</text>
</comment>
<evidence type="ECO:0000313" key="3">
    <source>
        <dbReference type="Proteomes" id="UP000226192"/>
    </source>
</evidence>
<reference evidence="2 3" key="1">
    <citation type="submission" date="2017-06" db="EMBL/GenBank/DDBJ databases">
        <title>Ant-infecting Ophiocordyceps genomes reveal a high diversity of potential behavioral manipulation genes and a possible major role for enterotoxins.</title>
        <authorList>
            <person name="De Bekker C."/>
            <person name="Evans H.C."/>
            <person name="Brachmann A."/>
            <person name="Hughes D.P."/>
        </authorList>
    </citation>
    <scope>NUCLEOTIDE SEQUENCE [LARGE SCALE GENOMIC DNA]</scope>
    <source>
        <strain evidence="2 3">Map64</strain>
    </source>
</reference>
<protein>
    <submittedName>
        <fullName evidence="2">Uncharacterized protein</fullName>
    </submittedName>
</protein>
<sequence>MMAHPPKSPLWYEPHRTLTHPHAPTHNASLSAQWTRWRHLLGRRPTSDSRPSAENGGMGKRAAWTWAMTDKMKEAVGHGPIMTPRPKALGNKAPSPRKEQTPALAPPGRGAAEGGSYICPPASSCEACIPPFLPCCQEPVAPGRTQLLPFAAQAGTMGRATVPIRVASSHRLLSGRTDVPAKAVQEPKKKQKKP</sequence>
<feature type="region of interest" description="Disordered" evidence="1">
    <location>
        <begin position="173"/>
        <end position="194"/>
    </location>
</feature>
<name>A0A2C5XXT2_9HYPO</name>
<evidence type="ECO:0000256" key="1">
    <source>
        <dbReference type="SAM" id="MobiDB-lite"/>
    </source>
</evidence>
<accession>A0A2C5XXT2</accession>
<keyword evidence="3" id="KW-1185">Reference proteome</keyword>
<proteinExistence type="predicted"/>
<evidence type="ECO:0000313" key="2">
    <source>
        <dbReference type="EMBL" id="PHH59431.1"/>
    </source>
</evidence>
<dbReference type="AlphaFoldDB" id="A0A2C5XXT2"/>
<feature type="region of interest" description="Disordered" evidence="1">
    <location>
        <begin position="77"/>
        <end position="109"/>
    </location>
</feature>
<dbReference type="Proteomes" id="UP000226192">
    <property type="component" value="Unassembled WGS sequence"/>
</dbReference>
<dbReference type="EMBL" id="NJET01000206">
    <property type="protein sequence ID" value="PHH59431.1"/>
    <property type="molecule type" value="Genomic_DNA"/>
</dbReference>
<gene>
    <name evidence="2" type="ORF">CDD81_3191</name>
</gene>
<organism evidence="2 3">
    <name type="scientific">Ophiocordyceps australis</name>
    <dbReference type="NCBI Taxonomy" id="1399860"/>
    <lineage>
        <taxon>Eukaryota</taxon>
        <taxon>Fungi</taxon>
        <taxon>Dikarya</taxon>
        <taxon>Ascomycota</taxon>
        <taxon>Pezizomycotina</taxon>
        <taxon>Sordariomycetes</taxon>
        <taxon>Hypocreomycetidae</taxon>
        <taxon>Hypocreales</taxon>
        <taxon>Ophiocordycipitaceae</taxon>
        <taxon>Ophiocordyceps</taxon>
    </lineage>
</organism>